<organism evidence="2 3">
    <name type="scientific">Pleuronectes platessa</name>
    <name type="common">European plaice</name>
    <dbReference type="NCBI Taxonomy" id="8262"/>
    <lineage>
        <taxon>Eukaryota</taxon>
        <taxon>Metazoa</taxon>
        <taxon>Chordata</taxon>
        <taxon>Craniata</taxon>
        <taxon>Vertebrata</taxon>
        <taxon>Euteleostomi</taxon>
        <taxon>Actinopterygii</taxon>
        <taxon>Neopterygii</taxon>
        <taxon>Teleostei</taxon>
        <taxon>Neoteleostei</taxon>
        <taxon>Acanthomorphata</taxon>
        <taxon>Carangaria</taxon>
        <taxon>Pleuronectiformes</taxon>
        <taxon>Pleuronectoidei</taxon>
        <taxon>Pleuronectidae</taxon>
        <taxon>Pleuronectes</taxon>
    </lineage>
</organism>
<protein>
    <submittedName>
        <fullName evidence="2">Uncharacterized protein</fullName>
    </submittedName>
</protein>
<dbReference type="AlphaFoldDB" id="A0A9N7VPP9"/>
<sequence>MADGGSPGSCSIPPVSSPNLHSELSVELHVGNTVRLFAAANGAKDEGELREGGVIRAGPCQSRMKQDHPGWRQELGRGSGRLVGGPAGSPYPRLRQQAAAGTLRPCQRLVIHFSLCNLSLALRVCVRPGPLRQGCCAAVYVCRHVRRLRPQLTHYHLTPTTKPPKGLDSFVFSASVSAAAPLLPGPWFPRFHFPVPRWSAVVFQGAQGLRAPVVTALDSSNAAAYGSDLTRHTHPLIPSIKDTPG</sequence>
<name>A0A9N7VPP9_PLEPL</name>
<evidence type="ECO:0000313" key="3">
    <source>
        <dbReference type="Proteomes" id="UP001153269"/>
    </source>
</evidence>
<dbReference type="Proteomes" id="UP001153269">
    <property type="component" value="Unassembled WGS sequence"/>
</dbReference>
<comment type="caution">
    <text evidence="2">The sequence shown here is derived from an EMBL/GenBank/DDBJ whole genome shotgun (WGS) entry which is preliminary data.</text>
</comment>
<evidence type="ECO:0000313" key="2">
    <source>
        <dbReference type="EMBL" id="CAB1453500.1"/>
    </source>
</evidence>
<proteinExistence type="predicted"/>
<reference evidence="2" key="1">
    <citation type="submission" date="2020-03" db="EMBL/GenBank/DDBJ databases">
        <authorList>
            <person name="Weist P."/>
        </authorList>
    </citation>
    <scope>NUCLEOTIDE SEQUENCE</scope>
</reference>
<feature type="region of interest" description="Disordered" evidence="1">
    <location>
        <begin position="60"/>
        <end position="85"/>
    </location>
</feature>
<feature type="compositionally biased region" description="Basic and acidic residues" evidence="1">
    <location>
        <begin position="64"/>
        <end position="75"/>
    </location>
</feature>
<evidence type="ECO:0000256" key="1">
    <source>
        <dbReference type="SAM" id="MobiDB-lite"/>
    </source>
</evidence>
<dbReference type="EMBL" id="CADEAL010004172">
    <property type="protein sequence ID" value="CAB1453500.1"/>
    <property type="molecule type" value="Genomic_DNA"/>
</dbReference>
<gene>
    <name evidence="2" type="ORF">PLEPLA_LOCUS41254</name>
</gene>
<keyword evidence="3" id="KW-1185">Reference proteome</keyword>
<accession>A0A9N7VPP9</accession>